<protein>
    <recommendedName>
        <fullName evidence="1">SIS domain-containing protein</fullName>
    </recommendedName>
</protein>
<dbReference type="SUPFAM" id="SSF53697">
    <property type="entry name" value="SIS domain"/>
    <property type="match status" value="1"/>
</dbReference>
<dbReference type="PROSITE" id="PS51464">
    <property type="entry name" value="SIS"/>
    <property type="match status" value="1"/>
</dbReference>
<gene>
    <name evidence="2" type="ORF">KL86CLO1_10174</name>
</gene>
<dbReference type="InterPro" id="IPR035472">
    <property type="entry name" value="RpiR-like_SIS"/>
</dbReference>
<name>A0A212IXE2_9FIRM</name>
<accession>A0A212IXE2</accession>
<dbReference type="Pfam" id="PF13580">
    <property type="entry name" value="SIS_2"/>
    <property type="match status" value="1"/>
</dbReference>
<dbReference type="AlphaFoldDB" id="A0A212IXE2"/>
<dbReference type="NCBIfam" id="NF002805">
    <property type="entry name" value="PRK02947.1"/>
    <property type="match status" value="1"/>
</dbReference>
<dbReference type="CDD" id="cd05013">
    <property type="entry name" value="SIS_RpiR"/>
    <property type="match status" value="1"/>
</dbReference>
<sequence>MDDLFFQKTTELLARLHETQEPVLRQAAALIYERVSQGGRFYVTGTGHSHMLAEEFYARAGGLAFVRMIAPPEFTLDAHPMKSTLVERIPQYAQVVLTQYPVHSGDVLLIASNSGRNGLVVELALQAQERGAAVIALTSLRHSAGCASRHGSGKLLKDAAQLVIDNCGEAGDAATPLGDSGITMGATSTIAGAYLAERLAMLVAQKYLDDGLTPPVLRSSNLDGSDENNRALLSRYYELEL</sequence>
<proteinExistence type="predicted"/>
<dbReference type="GO" id="GO:0097367">
    <property type="term" value="F:carbohydrate derivative binding"/>
    <property type="evidence" value="ECO:0007669"/>
    <property type="project" value="InterPro"/>
</dbReference>
<feature type="domain" description="SIS" evidence="1">
    <location>
        <begin position="31"/>
        <end position="206"/>
    </location>
</feature>
<dbReference type="InterPro" id="IPR046348">
    <property type="entry name" value="SIS_dom_sf"/>
</dbReference>
<dbReference type="Gene3D" id="3.40.50.10490">
    <property type="entry name" value="Glucose-6-phosphate isomerase like protein, domain 1"/>
    <property type="match status" value="1"/>
</dbReference>
<dbReference type="PANTHER" id="PTHR30390:SF7">
    <property type="entry name" value="PHOSPHOHEPTOSE ISOMERASE"/>
    <property type="match status" value="1"/>
</dbReference>
<dbReference type="GO" id="GO:1901135">
    <property type="term" value="P:carbohydrate derivative metabolic process"/>
    <property type="evidence" value="ECO:0007669"/>
    <property type="project" value="InterPro"/>
</dbReference>
<dbReference type="InterPro" id="IPR050099">
    <property type="entry name" value="SIS_GmhA/DiaA_subfam"/>
</dbReference>
<dbReference type="PANTHER" id="PTHR30390">
    <property type="entry name" value="SEDOHEPTULOSE 7-PHOSPHATE ISOMERASE / DNAA INITIATOR-ASSOCIATING FACTOR FOR REPLICATION INITIATION"/>
    <property type="match status" value="1"/>
</dbReference>
<evidence type="ECO:0000259" key="1">
    <source>
        <dbReference type="PROSITE" id="PS51464"/>
    </source>
</evidence>
<dbReference type="InterPro" id="IPR001347">
    <property type="entry name" value="SIS_dom"/>
</dbReference>
<reference evidence="2" key="1">
    <citation type="submission" date="2016-04" db="EMBL/GenBank/DDBJ databases">
        <authorList>
            <person name="Evans L.H."/>
            <person name="Alamgir A."/>
            <person name="Owens N."/>
            <person name="Weber N.D."/>
            <person name="Virtaneva K."/>
            <person name="Barbian K."/>
            <person name="Babar A."/>
            <person name="Rosenke K."/>
        </authorList>
    </citation>
    <scope>NUCLEOTIDE SEQUENCE</scope>
    <source>
        <strain evidence="2">86</strain>
    </source>
</reference>
<organism evidence="2">
    <name type="scientific">uncultured Eubacteriales bacterium</name>
    <dbReference type="NCBI Taxonomy" id="172733"/>
    <lineage>
        <taxon>Bacteria</taxon>
        <taxon>Bacillati</taxon>
        <taxon>Bacillota</taxon>
        <taxon>Clostridia</taxon>
        <taxon>Eubacteriales</taxon>
        <taxon>environmental samples</taxon>
    </lineage>
</organism>
<evidence type="ECO:0000313" key="2">
    <source>
        <dbReference type="EMBL" id="SBV91856.1"/>
    </source>
</evidence>
<dbReference type="EMBL" id="FLUN01000001">
    <property type="protein sequence ID" value="SBV91856.1"/>
    <property type="molecule type" value="Genomic_DNA"/>
</dbReference>